<dbReference type="AlphaFoldDB" id="A0A2T4TUT4"/>
<accession>A0A2T4TUT4</accession>
<evidence type="ECO:0000313" key="1">
    <source>
        <dbReference type="EMBL" id="PTL34883.1"/>
    </source>
</evidence>
<comment type="caution">
    <text evidence="1">The sequence shown here is derived from an EMBL/GenBank/DDBJ whole genome shotgun (WGS) entry which is preliminary data.</text>
</comment>
<sequence>MLCAALGRDGVTMKKLAITLVAVMLFVSVGAGTAFAGGGRHGGGRYGHDRHGGGHHGGFSAGDLFLGTLAVAGGVAIVDTIFGGWQRPVYYQPVVYQQPVYYQPPPPVCWVEQSTVFDAYGRPVGTMPTQRCATQRPY</sequence>
<dbReference type="Proteomes" id="UP000241436">
    <property type="component" value="Unassembled WGS sequence"/>
</dbReference>
<organism evidence="1 2">
    <name type="scientific">Candidatus Methylomirabilis limnetica</name>
    <dbReference type="NCBI Taxonomy" id="2033718"/>
    <lineage>
        <taxon>Bacteria</taxon>
        <taxon>Candidatus Methylomirabilota</taxon>
        <taxon>Candidatus Methylomirabilia</taxon>
        <taxon>Candidatus Methylomirabilales</taxon>
        <taxon>Candidatus Methylomirabilaceae</taxon>
        <taxon>Candidatus Methylomirabilis</taxon>
    </lineage>
</organism>
<protein>
    <submittedName>
        <fullName evidence="1">Uncharacterized protein</fullName>
    </submittedName>
</protein>
<dbReference type="EMBL" id="NVQC01000039">
    <property type="protein sequence ID" value="PTL34883.1"/>
    <property type="molecule type" value="Genomic_DNA"/>
</dbReference>
<name>A0A2T4TUT4_9BACT</name>
<proteinExistence type="predicted"/>
<evidence type="ECO:0000313" key="2">
    <source>
        <dbReference type="Proteomes" id="UP000241436"/>
    </source>
</evidence>
<reference evidence="2" key="2">
    <citation type="journal article" date="2018" name="Environ. Microbiol.">
        <title>Bloom of a denitrifying methanotroph, 'Candidatus Methylomirabilis limnetica', in a deep stratified lake.</title>
        <authorList>
            <person name="Graf J.S."/>
            <person name="Mayr M.J."/>
            <person name="Marchant H.K."/>
            <person name="Tienken D."/>
            <person name="Hach P.F."/>
            <person name="Brand A."/>
            <person name="Schubert C.J."/>
            <person name="Kuypers M.M."/>
            <person name="Milucka J."/>
        </authorList>
    </citation>
    <scope>NUCLEOTIDE SEQUENCE [LARGE SCALE GENOMIC DNA]</scope>
    <source>
        <strain evidence="2">Zug</strain>
    </source>
</reference>
<reference evidence="1 2" key="1">
    <citation type="submission" date="2017-09" db="EMBL/GenBank/DDBJ databases">
        <title>Bloom of a denitrifying methanotroph, Candidatus Methylomirabilis limnetica, in a deep stratified lake.</title>
        <authorList>
            <person name="Graf J.S."/>
            <person name="Marchant H.K."/>
            <person name="Tienken D."/>
            <person name="Hach P.F."/>
            <person name="Brand A."/>
            <person name="Schubert C.J."/>
            <person name="Kuypers M.M."/>
            <person name="Milucka J."/>
        </authorList>
    </citation>
    <scope>NUCLEOTIDE SEQUENCE [LARGE SCALE GENOMIC DNA]</scope>
    <source>
        <strain evidence="1 2">Zug</strain>
    </source>
</reference>
<keyword evidence="2" id="KW-1185">Reference proteome</keyword>
<gene>
    <name evidence="1" type="ORF">CLG94_12635</name>
</gene>